<dbReference type="PANTHER" id="PTHR23117">
    <property type="entry name" value="GUANYLATE KINASE-RELATED"/>
    <property type="match status" value="1"/>
</dbReference>
<reference evidence="10 11" key="1">
    <citation type="journal article" date="2018" name="MBio">
        <title>Comparative Genomics Reveals the Core Gene Toolbox for the Fungus-Insect Symbiosis.</title>
        <authorList>
            <person name="Wang Y."/>
            <person name="Stata M."/>
            <person name="Wang W."/>
            <person name="Stajich J.E."/>
            <person name="White M.M."/>
            <person name="Moncalvo J.M."/>
        </authorList>
    </citation>
    <scope>NUCLEOTIDE SEQUENCE [LARGE SCALE GENOMIC DNA]</scope>
    <source>
        <strain evidence="10 11">AUS-126-30</strain>
    </source>
</reference>
<evidence type="ECO:0000256" key="1">
    <source>
        <dbReference type="ARBA" id="ARBA00005790"/>
    </source>
</evidence>
<organism evidence="10 11">
    <name type="scientific">Smittium angustum</name>
    <dbReference type="NCBI Taxonomy" id="133377"/>
    <lineage>
        <taxon>Eukaryota</taxon>
        <taxon>Fungi</taxon>
        <taxon>Fungi incertae sedis</taxon>
        <taxon>Zoopagomycota</taxon>
        <taxon>Kickxellomycotina</taxon>
        <taxon>Harpellomycetes</taxon>
        <taxon>Harpellales</taxon>
        <taxon>Legeriomycetaceae</taxon>
        <taxon>Smittium</taxon>
    </lineage>
</organism>
<keyword evidence="5" id="KW-0547">Nucleotide-binding</keyword>
<proteinExistence type="inferred from homology"/>
<evidence type="ECO:0000256" key="3">
    <source>
        <dbReference type="ARBA" id="ARBA00016296"/>
    </source>
</evidence>
<evidence type="ECO:0000256" key="5">
    <source>
        <dbReference type="ARBA" id="ARBA00022741"/>
    </source>
</evidence>
<comment type="similarity">
    <text evidence="1">Belongs to the guanylate kinase family.</text>
</comment>
<evidence type="ECO:0000256" key="4">
    <source>
        <dbReference type="ARBA" id="ARBA00022679"/>
    </source>
</evidence>
<dbReference type="GO" id="GO:0004385">
    <property type="term" value="F:GMP kinase activity"/>
    <property type="evidence" value="ECO:0007669"/>
    <property type="project" value="UniProtKB-EC"/>
</dbReference>
<dbReference type="InterPro" id="IPR008145">
    <property type="entry name" value="GK/Ca_channel_bsu"/>
</dbReference>
<dbReference type="EMBL" id="MBFU01001229">
    <property type="protein sequence ID" value="PVZ96612.1"/>
    <property type="molecule type" value="Genomic_DNA"/>
</dbReference>
<dbReference type="CDD" id="cd00071">
    <property type="entry name" value="GMPK"/>
    <property type="match status" value="1"/>
</dbReference>
<evidence type="ECO:0000256" key="2">
    <source>
        <dbReference type="ARBA" id="ARBA00012961"/>
    </source>
</evidence>
<dbReference type="InterPro" id="IPR008144">
    <property type="entry name" value="Guanylate_kin-like_dom"/>
</dbReference>
<dbReference type="Pfam" id="PF00625">
    <property type="entry name" value="Guanylate_kin"/>
    <property type="match status" value="1"/>
</dbReference>
<dbReference type="Proteomes" id="UP000245591">
    <property type="component" value="Unassembled WGS sequence"/>
</dbReference>
<dbReference type="GO" id="GO:0005524">
    <property type="term" value="F:ATP binding"/>
    <property type="evidence" value="ECO:0007669"/>
    <property type="project" value="UniProtKB-KW"/>
</dbReference>
<evidence type="ECO:0000256" key="6">
    <source>
        <dbReference type="ARBA" id="ARBA00022777"/>
    </source>
</evidence>
<dbReference type="HAMAP" id="MF_00328">
    <property type="entry name" value="Guanylate_kinase"/>
    <property type="match status" value="1"/>
</dbReference>
<dbReference type="PANTHER" id="PTHR23117:SF13">
    <property type="entry name" value="GUANYLATE KINASE"/>
    <property type="match status" value="1"/>
</dbReference>
<dbReference type="AlphaFoldDB" id="A0A2U1IV54"/>
<evidence type="ECO:0000256" key="7">
    <source>
        <dbReference type="ARBA" id="ARBA00022840"/>
    </source>
</evidence>
<dbReference type="InterPro" id="IPR027417">
    <property type="entry name" value="P-loop_NTPase"/>
</dbReference>
<accession>A0A2U1IV54</accession>
<dbReference type="Gene3D" id="3.40.50.300">
    <property type="entry name" value="P-loop containing nucleotide triphosphate hydrolases"/>
    <property type="match status" value="1"/>
</dbReference>
<keyword evidence="7" id="KW-0067">ATP-binding</keyword>
<feature type="domain" description="Guanylate kinase-like" evidence="9">
    <location>
        <begin position="6"/>
        <end position="188"/>
    </location>
</feature>
<keyword evidence="11" id="KW-1185">Reference proteome</keyword>
<evidence type="ECO:0000256" key="8">
    <source>
        <dbReference type="ARBA" id="ARBA00030128"/>
    </source>
</evidence>
<sequence length="194" mass="21940">MTSLIKRPIVLFGPSGSGKSTLIKKLFEEYPDSFGFSVSHTTRSPRSGEIDGVDYHFVTKDQFLAGVANGEFIENAEFSGNYYGTSIKAVENVKNKGKVCILDIETEGVKQVKNTNLDARYIFISPPSFEELRKRLLGRQTETEESIKKRLDTAAKEFEYAKQPGAYDIKIVNDDLEKAYKNLKSFIFNQENKE</sequence>
<comment type="caution">
    <text evidence="10">The sequence shown here is derived from an EMBL/GenBank/DDBJ whole genome shotgun (WGS) entry which is preliminary data.</text>
</comment>
<dbReference type="InterPro" id="IPR020590">
    <property type="entry name" value="Guanylate_kinase_CS"/>
</dbReference>
<protein>
    <recommendedName>
        <fullName evidence="3">Guanylate kinase</fullName>
        <ecNumber evidence="2">2.7.4.8</ecNumber>
    </recommendedName>
    <alternativeName>
        <fullName evidence="8">GMP kinase</fullName>
    </alternativeName>
</protein>
<name>A0A2U1IV54_SMIAN</name>
<dbReference type="GO" id="GO:0005829">
    <property type="term" value="C:cytosol"/>
    <property type="evidence" value="ECO:0007669"/>
    <property type="project" value="TreeGrafter"/>
</dbReference>
<gene>
    <name evidence="10" type="ORF">BB558_007467</name>
</gene>
<dbReference type="FunFam" id="3.40.50.300:FF:000776">
    <property type="entry name" value="Guanylate kinase 2"/>
    <property type="match status" value="1"/>
</dbReference>
<dbReference type="PROSITE" id="PS00856">
    <property type="entry name" value="GUANYLATE_KINASE_1"/>
    <property type="match status" value="1"/>
</dbReference>
<evidence type="ECO:0000313" key="10">
    <source>
        <dbReference type="EMBL" id="PVZ96612.1"/>
    </source>
</evidence>
<dbReference type="SMART" id="SM00072">
    <property type="entry name" value="GuKc"/>
    <property type="match status" value="1"/>
</dbReference>
<dbReference type="PROSITE" id="PS50052">
    <property type="entry name" value="GUANYLATE_KINASE_2"/>
    <property type="match status" value="1"/>
</dbReference>
<dbReference type="SUPFAM" id="SSF52540">
    <property type="entry name" value="P-loop containing nucleoside triphosphate hydrolases"/>
    <property type="match status" value="1"/>
</dbReference>
<evidence type="ECO:0000313" key="11">
    <source>
        <dbReference type="Proteomes" id="UP000245591"/>
    </source>
</evidence>
<keyword evidence="4" id="KW-0808">Transferase</keyword>
<dbReference type="NCBIfam" id="TIGR03263">
    <property type="entry name" value="guanyl_kin"/>
    <property type="match status" value="1"/>
</dbReference>
<evidence type="ECO:0000259" key="9">
    <source>
        <dbReference type="PROSITE" id="PS50052"/>
    </source>
</evidence>
<keyword evidence="6" id="KW-0418">Kinase</keyword>
<dbReference type="EC" id="2.7.4.8" evidence="2"/>
<dbReference type="InterPro" id="IPR017665">
    <property type="entry name" value="Guanylate_kinase"/>
</dbReference>